<feature type="compositionally biased region" description="Polar residues" evidence="4">
    <location>
        <begin position="161"/>
        <end position="175"/>
    </location>
</feature>
<keyword evidence="3" id="KW-0175">Coiled coil</keyword>
<feature type="compositionally biased region" description="Basic and acidic residues" evidence="4">
    <location>
        <begin position="84"/>
        <end position="101"/>
    </location>
</feature>
<dbReference type="GO" id="GO:0006355">
    <property type="term" value="P:regulation of DNA-templated transcription"/>
    <property type="evidence" value="ECO:0007669"/>
    <property type="project" value="InterPro"/>
</dbReference>
<dbReference type="InterPro" id="IPR038704">
    <property type="entry name" value="YEAST_sf"/>
</dbReference>
<protein>
    <recommendedName>
        <fullName evidence="5">YEATS domain-containing protein</fullName>
    </recommendedName>
</protein>
<evidence type="ECO:0000313" key="6">
    <source>
        <dbReference type="EMBL" id="CAE7207830.1"/>
    </source>
</evidence>
<dbReference type="PANTHER" id="PTHR23195">
    <property type="entry name" value="YEATS DOMAIN"/>
    <property type="match status" value="1"/>
</dbReference>
<evidence type="ECO:0000256" key="4">
    <source>
        <dbReference type="SAM" id="MobiDB-lite"/>
    </source>
</evidence>
<dbReference type="InterPro" id="IPR005033">
    <property type="entry name" value="YEATS"/>
</dbReference>
<proteinExistence type="predicted"/>
<feature type="coiled-coil region" evidence="3">
    <location>
        <begin position="654"/>
        <end position="695"/>
    </location>
</feature>
<dbReference type="Proteomes" id="UP000663827">
    <property type="component" value="Unassembled WGS sequence"/>
</dbReference>
<keyword evidence="1 2" id="KW-0539">Nucleus</keyword>
<feature type="compositionally biased region" description="Low complexity" evidence="4">
    <location>
        <begin position="104"/>
        <end position="121"/>
    </location>
</feature>
<name>A0A8H3E751_9AGAM</name>
<gene>
    <name evidence="6" type="ORF">RDB_LOCUS146937</name>
</gene>
<accession>A0A8H3E751</accession>
<organism evidence="6 7">
    <name type="scientific">Rhizoctonia solani</name>
    <dbReference type="NCBI Taxonomy" id="456999"/>
    <lineage>
        <taxon>Eukaryota</taxon>
        <taxon>Fungi</taxon>
        <taxon>Dikarya</taxon>
        <taxon>Basidiomycota</taxon>
        <taxon>Agaricomycotina</taxon>
        <taxon>Agaricomycetes</taxon>
        <taxon>Cantharellales</taxon>
        <taxon>Ceratobasidiaceae</taxon>
        <taxon>Rhizoctonia</taxon>
    </lineage>
</organism>
<dbReference type="PROSITE" id="PS51037">
    <property type="entry name" value="YEATS"/>
    <property type="match status" value="1"/>
</dbReference>
<evidence type="ECO:0000256" key="3">
    <source>
        <dbReference type="SAM" id="Coils"/>
    </source>
</evidence>
<dbReference type="GO" id="GO:0005634">
    <property type="term" value="C:nucleus"/>
    <property type="evidence" value="ECO:0007669"/>
    <property type="project" value="UniProtKB-SubCell"/>
</dbReference>
<reference evidence="6" key="1">
    <citation type="submission" date="2021-01" db="EMBL/GenBank/DDBJ databases">
        <authorList>
            <person name="Kaushik A."/>
        </authorList>
    </citation>
    <scope>NUCLEOTIDE SEQUENCE</scope>
    <source>
        <strain evidence="6">AG5</strain>
    </source>
</reference>
<feature type="compositionally biased region" description="Low complexity" evidence="4">
    <location>
        <begin position="176"/>
        <end position="190"/>
    </location>
</feature>
<feature type="region of interest" description="Disordered" evidence="4">
    <location>
        <begin position="1"/>
        <end position="423"/>
    </location>
</feature>
<dbReference type="EMBL" id="CAJNJQ010004053">
    <property type="protein sequence ID" value="CAE7207830.1"/>
    <property type="molecule type" value="Genomic_DNA"/>
</dbReference>
<dbReference type="GO" id="GO:0000785">
    <property type="term" value="C:chromatin"/>
    <property type="evidence" value="ECO:0007669"/>
    <property type="project" value="UniProtKB-ARBA"/>
</dbReference>
<feature type="compositionally biased region" description="Polar residues" evidence="4">
    <location>
        <begin position="1"/>
        <end position="12"/>
    </location>
</feature>
<dbReference type="Gene3D" id="2.60.40.1970">
    <property type="entry name" value="YEATS domain"/>
    <property type="match status" value="1"/>
</dbReference>
<sequence length="701" mass="75954">MPISNININAPRTPQRAAEQVPSSPSDFPSPGRLMSSLGFEGPRATKNVPLSYEGPTLSEVNGVEKCTRPHALSAPPCPEDGADDRVPKATDSQAHGEDSPARSQSSSQTVVPSSQPIHDSSPPPDYDLDPQRHAFNQGRLQSFNRPPVPVQPPAGFDSRFPSNSSRPYFTAQTHQSPSSSQSLPPSQSPIKGGRFDPNLSAAGVRGVFGMLGFGSEADSHEAQTGQRQGNNDGGNDSHTPVAYDLPPSSPPPQTPTRYESRESSPDSYLVPASSRKGKAKSRKGKTPIRDSPLVRAFEDAKKRSKATPSARRPVSKIAHPSPIPSPHPDDMEVDSSPVRDSKPRSKRPTPKTGAQSPSSRRASLAKAPVRAQRQKSVDQDIVESSDAEEMEIDVQLPPTFPTSTRATAGAEVTKSSSTITPGRNRISMRVSEERAHAPATPAQERLPSSGVSVHRPIIYGNYSVLLTPTERGAAPPDHTHRWTVAVRSAASLEGKTDQTGGADDLTHFIKRVNFKLHETYTQPNRSIETPPFEITETGWGEFDIPIRITFVSESGEKAITLIHHLKLHPWLPPATLPDATGAAVTAPPTRDPIHAWQYDEIVFTDPPAAFMKILLEHPPTPLPKIKRRPANPPHIAHPASLAMTARGAPEFSLALEKEEAERLEVARKNIAEQTDKVRVELIETEKEVEKLKAAIAELEG</sequence>
<comment type="subcellular location">
    <subcellularLocation>
        <location evidence="2">Nucleus</location>
    </subcellularLocation>
</comment>
<feature type="compositionally biased region" description="Polar residues" evidence="4">
    <location>
        <begin position="353"/>
        <end position="362"/>
    </location>
</feature>
<dbReference type="Pfam" id="PF03366">
    <property type="entry name" value="YEATS"/>
    <property type="match status" value="1"/>
</dbReference>
<dbReference type="CDD" id="cd16908">
    <property type="entry name" value="YEATS_Yaf9_like"/>
    <property type="match status" value="1"/>
</dbReference>
<evidence type="ECO:0000256" key="1">
    <source>
        <dbReference type="ARBA" id="ARBA00023242"/>
    </source>
</evidence>
<feature type="compositionally biased region" description="Basic residues" evidence="4">
    <location>
        <begin position="276"/>
        <end position="287"/>
    </location>
</feature>
<feature type="domain" description="YEATS" evidence="5">
    <location>
        <begin position="448"/>
        <end position="618"/>
    </location>
</feature>
<evidence type="ECO:0000259" key="5">
    <source>
        <dbReference type="PROSITE" id="PS51037"/>
    </source>
</evidence>
<evidence type="ECO:0000256" key="2">
    <source>
        <dbReference type="PROSITE-ProRule" id="PRU00376"/>
    </source>
</evidence>
<feature type="compositionally biased region" description="Acidic residues" evidence="4">
    <location>
        <begin position="381"/>
        <end position="393"/>
    </location>
</feature>
<comment type="caution">
    <text evidence="6">The sequence shown here is derived from an EMBL/GenBank/DDBJ whole genome shotgun (WGS) entry which is preliminary data.</text>
</comment>
<evidence type="ECO:0000313" key="7">
    <source>
        <dbReference type="Proteomes" id="UP000663827"/>
    </source>
</evidence>
<dbReference type="AlphaFoldDB" id="A0A8H3E751"/>
<dbReference type="InterPro" id="IPR055129">
    <property type="entry name" value="YEATS_dom"/>
</dbReference>